<dbReference type="Gene3D" id="2.40.30.170">
    <property type="match status" value="1"/>
</dbReference>
<dbReference type="PANTHER" id="PTHR30386">
    <property type="entry name" value="MEMBRANE FUSION SUBUNIT OF EMRAB-TOLC MULTIDRUG EFFLUX PUMP"/>
    <property type="match status" value="1"/>
</dbReference>
<accession>A0ABT7XLQ7</accession>
<keyword evidence="2" id="KW-0175">Coiled coil</keyword>
<evidence type="ECO:0000256" key="3">
    <source>
        <dbReference type="SAM" id="MobiDB-lite"/>
    </source>
</evidence>
<dbReference type="InterPro" id="IPR058634">
    <property type="entry name" value="AaeA-lik-b-barrel"/>
</dbReference>
<keyword evidence="4" id="KW-0472">Membrane</keyword>
<keyword evidence="4" id="KW-1133">Transmembrane helix</keyword>
<dbReference type="RefSeq" id="WP_289829286.1">
    <property type="nucleotide sequence ID" value="NZ_JAUEDK010000009.1"/>
</dbReference>
<feature type="coiled-coil region" evidence="2">
    <location>
        <begin position="130"/>
        <end position="195"/>
    </location>
</feature>
<proteinExistence type="predicted"/>
<evidence type="ECO:0000313" key="8">
    <source>
        <dbReference type="Proteomes" id="UP001168540"/>
    </source>
</evidence>
<feature type="transmembrane region" description="Helical" evidence="4">
    <location>
        <begin position="24"/>
        <end position="45"/>
    </location>
</feature>
<evidence type="ECO:0000259" key="6">
    <source>
        <dbReference type="Pfam" id="PF25963"/>
    </source>
</evidence>
<name>A0ABT7XLQ7_9NEIS</name>
<evidence type="ECO:0000256" key="4">
    <source>
        <dbReference type="SAM" id="Phobius"/>
    </source>
</evidence>
<dbReference type="EMBL" id="JAUEDK010000009">
    <property type="protein sequence ID" value="MDN0074710.1"/>
    <property type="molecule type" value="Genomic_DNA"/>
</dbReference>
<dbReference type="Proteomes" id="UP001168540">
    <property type="component" value="Unassembled WGS sequence"/>
</dbReference>
<dbReference type="PANTHER" id="PTHR30386:SF19">
    <property type="entry name" value="MULTIDRUG EXPORT PROTEIN EMRA-RELATED"/>
    <property type="match status" value="1"/>
</dbReference>
<dbReference type="InterPro" id="IPR058633">
    <property type="entry name" value="EmrA/FarA_HH"/>
</dbReference>
<protein>
    <submittedName>
        <fullName evidence="7">HlyD family efflux transporter periplasmic adaptor subunit</fullName>
    </submittedName>
</protein>
<sequence>MSEQAQQTPEKPSKGNGNGKRKQLMMKIGGVFALAAIAYGAYYLFYQRFHEETDDAYVNGNLVYVNAQVAGTVVSIGADDTQLVKVGSSLVRFDGADTAVALAQAEAALASSIRQMRQSFSNVDQNTAVLEQKKSDIAQREADLAKAKEDLARRLQLSGTDAVAGEDIAHAKAAVQNAQAALDSAKAALVVAQRQLEVSRALTDRTTLTDSPSVRQARANYEQAYINNVRGSVPAPITGFVAKRSVQVGQRVSPGTTLMAIVPLNNLWVDANMKESQLTDIRIGQPAEVTTDVYGSRVTYHGKVAGIGAGTGSAFSLLPAQNATGNWIKVVQRVPVRIALDPKDLEQHPLRIGLSTVVNVDTHDRSGSALTALAVNRALATPVYDDQLKAARASAQAIIQREAGKPVQP</sequence>
<evidence type="ECO:0000256" key="2">
    <source>
        <dbReference type="SAM" id="Coils"/>
    </source>
</evidence>
<organism evidence="7 8">
    <name type="scientific">Crenobacter oryzisoli</name>
    <dbReference type="NCBI Taxonomy" id="3056844"/>
    <lineage>
        <taxon>Bacteria</taxon>
        <taxon>Pseudomonadati</taxon>
        <taxon>Pseudomonadota</taxon>
        <taxon>Betaproteobacteria</taxon>
        <taxon>Neisseriales</taxon>
        <taxon>Neisseriaceae</taxon>
        <taxon>Crenobacter</taxon>
    </lineage>
</organism>
<dbReference type="Pfam" id="PF25885">
    <property type="entry name" value="HH_EMRA"/>
    <property type="match status" value="1"/>
</dbReference>
<feature type="domain" description="Multidrug export protein EmrA/FarA alpha-helical hairpin" evidence="5">
    <location>
        <begin position="97"/>
        <end position="230"/>
    </location>
</feature>
<dbReference type="InterPro" id="IPR050739">
    <property type="entry name" value="MFP"/>
</dbReference>
<evidence type="ECO:0000256" key="1">
    <source>
        <dbReference type="ARBA" id="ARBA00004196"/>
    </source>
</evidence>
<reference evidence="7" key="1">
    <citation type="submission" date="2023-06" db="EMBL/GenBank/DDBJ databases">
        <authorList>
            <person name="Zhang S."/>
        </authorList>
    </citation>
    <scope>NUCLEOTIDE SEQUENCE</scope>
    <source>
        <strain evidence="7">SG2303</strain>
    </source>
</reference>
<evidence type="ECO:0000313" key="7">
    <source>
        <dbReference type="EMBL" id="MDN0074710.1"/>
    </source>
</evidence>
<feature type="domain" description="p-hydroxybenzoic acid efflux pump subunit AaeA-like beta-barrel" evidence="6">
    <location>
        <begin position="267"/>
        <end position="358"/>
    </location>
</feature>
<comment type="subcellular location">
    <subcellularLocation>
        <location evidence="1">Cell envelope</location>
    </subcellularLocation>
</comment>
<keyword evidence="4" id="KW-0812">Transmembrane</keyword>
<feature type="compositionally biased region" description="Polar residues" evidence="3">
    <location>
        <begin position="1"/>
        <end position="10"/>
    </location>
</feature>
<evidence type="ECO:0000259" key="5">
    <source>
        <dbReference type="Pfam" id="PF25885"/>
    </source>
</evidence>
<feature type="region of interest" description="Disordered" evidence="3">
    <location>
        <begin position="1"/>
        <end position="20"/>
    </location>
</feature>
<dbReference type="SUPFAM" id="SSF111369">
    <property type="entry name" value="HlyD-like secretion proteins"/>
    <property type="match status" value="2"/>
</dbReference>
<comment type="caution">
    <text evidence="7">The sequence shown here is derived from an EMBL/GenBank/DDBJ whole genome shotgun (WGS) entry which is preliminary data.</text>
</comment>
<dbReference type="Gene3D" id="1.10.287.470">
    <property type="entry name" value="Helix hairpin bin"/>
    <property type="match status" value="2"/>
</dbReference>
<keyword evidence="8" id="KW-1185">Reference proteome</keyword>
<dbReference type="Pfam" id="PF25963">
    <property type="entry name" value="Beta-barrel_AAEA"/>
    <property type="match status" value="1"/>
</dbReference>
<gene>
    <name evidence="7" type="ORF">QU481_07365</name>
</gene>
<dbReference type="Gene3D" id="2.40.50.100">
    <property type="match status" value="1"/>
</dbReference>